<reference evidence="1" key="1">
    <citation type="journal article" date="2019" name="PLoS Negl. Trop. Dis.">
        <title>Revisiting the worldwide diversity of Leptospira species in the environment.</title>
        <authorList>
            <person name="Vincent A.T."/>
            <person name="Schiettekatte O."/>
            <person name="Bourhy P."/>
            <person name="Veyrier F.J."/>
            <person name="Picardeau M."/>
        </authorList>
    </citation>
    <scope>NUCLEOTIDE SEQUENCE [LARGE SCALE GENOMIC DNA]</scope>
    <source>
        <strain evidence="1">SCS5</strain>
    </source>
</reference>
<dbReference type="EMBL" id="RQEV01000003">
    <property type="protein sequence ID" value="TGK21015.1"/>
    <property type="molecule type" value="Genomic_DNA"/>
</dbReference>
<comment type="caution">
    <text evidence="1">The sequence shown here is derived from an EMBL/GenBank/DDBJ whole genome shotgun (WGS) entry which is preliminary data.</text>
</comment>
<evidence type="ECO:0000313" key="1">
    <source>
        <dbReference type="EMBL" id="TGK21015.1"/>
    </source>
</evidence>
<dbReference type="InterPro" id="IPR011197">
    <property type="entry name" value="UCP012318"/>
</dbReference>
<evidence type="ECO:0000313" key="2">
    <source>
        <dbReference type="Proteomes" id="UP000297855"/>
    </source>
</evidence>
<dbReference type="OrthoDB" id="9778629at2"/>
<dbReference type="CDD" id="cd00657">
    <property type="entry name" value="Ferritin_like"/>
    <property type="match status" value="1"/>
</dbReference>
<dbReference type="PIRSF" id="PIRSF012318">
    <property type="entry name" value="UCP012318"/>
    <property type="match status" value="1"/>
</dbReference>
<dbReference type="InterPro" id="IPR009078">
    <property type="entry name" value="Ferritin-like_SF"/>
</dbReference>
<dbReference type="Proteomes" id="UP000297855">
    <property type="component" value="Unassembled WGS sequence"/>
</dbReference>
<organism evidence="1 2">
    <name type="scientific">Leptospira fluminis</name>
    <dbReference type="NCBI Taxonomy" id="2484979"/>
    <lineage>
        <taxon>Bacteria</taxon>
        <taxon>Pseudomonadati</taxon>
        <taxon>Spirochaetota</taxon>
        <taxon>Spirochaetia</taxon>
        <taxon>Leptospirales</taxon>
        <taxon>Leptospiraceae</taxon>
        <taxon>Leptospira</taxon>
    </lineage>
</organism>
<dbReference type="InterPro" id="IPR007402">
    <property type="entry name" value="DUF455"/>
</dbReference>
<dbReference type="SUPFAM" id="SSF47240">
    <property type="entry name" value="Ferritin-like"/>
    <property type="match status" value="1"/>
</dbReference>
<proteinExistence type="predicted"/>
<sequence>MTSLNQFAEFILRSERLEDKLYSPEKFPEDDSSISFFLPERPARGEKIAFSDKRSKIPRLEHLNSEENRIFSLHHFANHELMAVELFAWAILKFQDAPTSVRKSFYRTLLEEQSHLRLYLECIRSGGMDLGDKPLNYIFWKQVPNMNTLEKFYAVMAISFEGANLDFSAIYRMAFEKFGDTKKAEIMDRVHKDEIRHVKRGVQVLFGDSTKGIGQWHKYRELISHPFTPRRAKGTFYFPELRTKAGLSPEFARELGLYVDEYEGTTNARILKDVLGIGEVV</sequence>
<dbReference type="Pfam" id="PF04305">
    <property type="entry name" value="DUF455"/>
    <property type="match status" value="1"/>
</dbReference>
<dbReference type="AlphaFoldDB" id="A0A4R9GT65"/>
<gene>
    <name evidence="1" type="ORF">EHO61_03930</name>
</gene>
<accession>A0A4R9GT65</accession>
<dbReference type="RefSeq" id="WP_135812308.1">
    <property type="nucleotide sequence ID" value="NZ_RQEV01000003.1"/>
</dbReference>
<protein>
    <submittedName>
        <fullName evidence="1">DUF455 family protein</fullName>
    </submittedName>
</protein>
<dbReference type="PANTHER" id="PTHR42782">
    <property type="entry name" value="SI:CH73-314G15.3"/>
    <property type="match status" value="1"/>
</dbReference>
<name>A0A4R9GT65_9LEPT</name>
<keyword evidence="2" id="KW-1185">Reference proteome</keyword>
<dbReference type="PANTHER" id="PTHR42782:SF2">
    <property type="entry name" value="3-OXOACYL-[ACYL-CARRIER-PROTEIN] SYNTHASE-LIKE PROTEIN"/>
    <property type="match status" value="1"/>
</dbReference>